<name>A0A8S1RS37_9CILI</name>
<gene>
    <name evidence="1" type="ORF">PSON_ATCC_30995.1.T2520010</name>
</gene>
<comment type="caution">
    <text evidence="1">The sequence shown here is derived from an EMBL/GenBank/DDBJ whole genome shotgun (WGS) entry which is preliminary data.</text>
</comment>
<proteinExistence type="predicted"/>
<accession>A0A8S1RS37</accession>
<dbReference type="Proteomes" id="UP000692954">
    <property type="component" value="Unassembled WGS sequence"/>
</dbReference>
<evidence type="ECO:0000313" key="1">
    <source>
        <dbReference type="EMBL" id="CAD8129939.1"/>
    </source>
</evidence>
<organism evidence="1 2">
    <name type="scientific">Paramecium sonneborni</name>
    <dbReference type="NCBI Taxonomy" id="65129"/>
    <lineage>
        <taxon>Eukaryota</taxon>
        <taxon>Sar</taxon>
        <taxon>Alveolata</taxon>
        <taxon>Ciliophora</taxon>
        <taxon>Intramacronucleata</taxon>
        <taxon>Oligohymenophorea</taxon>
        <taxon>Peniculida</taxon>
        <taxon>Parameciidae</taxon>
        <taxon>Paramecium</taxon>
    </lineage>
</organism>
<dbReference type="AlphaFoldDB" id="A0A8S1RS37"/>
<reference evidence="1" key="1">
    <citation type="submission" date="2021-01" db="EMBL/GenBank/DDBJ databases">
        <authorList>
            <consortium name="Genoscope - CEA"/>
            <person name="William W."/>
        </authorList>
    </citation>
    <scope>NUCLEOTIDE SEQUENCE</scope>
</reference>
<evidence type="ECO:0000313" key="2">
    <source>
        <dbReference type="Proteomes" id="UP000692954"/>
    </source>
</evidence>
<keyword evidence="2" id="KW-1185">Reference proteome</keyword>
<sequence>MEQQQQIQIVRNLWMIVQHQVKDVLLPQLHILVNGKLIWIEIINRKWNKM</sequence>
<dbReference type="EMBL" id="CAJJDN010000252">
    <property type="protein sequence ID" value="CAD8129939.1"/>
    <property type="molecule type" value="Genomic_DNA"/>
</dbReference>
<protein>
    <submittedName>
        <fullName evidence="1">Uncharacterized protein</fullName>
    </submittedName>
</protein>